<keyword evidence="3" id="KW-1185">Reference proteome</keyword>
<name>A0A8J4UX75_9MYCE</name>
<evidence type="ECO:0000313" key="2">
    <source>
        <dbReference type="EMBL" id="KAF2070560.1"/>
    </source>
</evidence>
<dbReference type="AlphaFoldDB" id="A0A8J4UX75"/>
<organism evidence="2 3">
    <name type="scientific">Polysphondylium violaceum</name>
    <dbReference type="NCBI Taxonomy" id="133409"/>
    <lineage>
        <taxon>Eukaryota</taxon>
        <taxon>Amoebozoa</taxon>
        <taxon>Evosea</taxon>
        <taxon>Eumycetozoa</taxon>
        <taxon>Dictyostelia</taxon>
        <taxon>Dictyosteliales</taxon>
        <taxon>Dictyosteliaceae</taxon>
        <taxon>Polysphondylium</taxon>
    </lineage>
</organism>
<dbReference type="EMBL" id="AJWJ01000475">
    <property type="protein sequence ID" value="KAF2070560.1"/>
    <property type="molecule type" value="Genomic_DNA"/>
</dbReference>
<feature type="region of interest" description="Disordered" evidence="1">
    <location>
        <begin position="470"/>
        <end position="493"/>
    </location>
</feature>
<feature type="compositionally biased region" description="Low complexity" evidence="1">
    <location>
        <begin position="73"/>
        <end position="86"/>
    </location>
</feature>
<dbReference type="GO" id="GO:0005634">
    <property type="term" value="C:nucleus"/>
    <property type="evidence" value="ECO:0007669"/>
    <property type="project" value="TreeGrafter"/>
</dbReference>
<dbReference type="Proteomes" id="UP000695562">
    <property type="component" value="Unassembled WGS sequence"/>
</dbReference>
<evidence type="ECO:0000313" key="3">
    <source>
        <dbReference type="Proteomes" id="UP000695562"/>
    </source>
</evidence>
<dbReference type="PANTHER" id="PTHR14689:SF0">
    <property type="entry name" value="COILED-COIL DOMAIN-CONTAINING PROTEIN 82"/>
    <property type="match status" value="1"/>
</dbReference>
<protein>
    <recommendedName>
        <fullName evidence="4">F-box domain-containing protein</fullName>
    </recommendedName>
</protein>
<proteinExistence type="predicted"/>
<gene>
    <name evidence="2" type="ORF">CYY_008123</name>
</gene>
<dbReference type="PANTHER" id="PTHR14689">
    <property type="entry name" value="PHORBOL-ESTER_DAG-TYPE DOMAIN-CONTAINING PROTEIN"/>
    <property type="match status" value="1"/>
</dbReference>
<sequence>MKSLLQKFKGKVLHNSLQKRQDDLNEYVNDNNYNSLHYKNKGSKKVKDLPVKNDSNKSDYYYYYYYHEQQAQQQAQQQQQTDQQQKQGEDINIDKKDKRSRSNTISLFKSIAGSSKKEKKGRSNSVFNTPTVLPIVNTTTAITATTTPTTRKVLIYDNYMCLFPSTVVNIILYHYFQYYSSISKYDFKIVVQSIQNIGLVCKEWHYNILPRIQLPKVVVQDDPSMEHYYRLVSQRQLKFKKFSFTHNNCKTSALGNILSDLIQTKYNTKLDIAKYTLPPPPWSSNLMEISKPILDNSITVQFSDHIVDHSKFFELNIGQVLNATGTKKVADKITLKGTRDGEVVQLLLDTYENFSQLTLGPYYSRSNDASFVTCSFKSMNLTQLFIQVKLEQNSYTSILQDCTNIQTLHLIQTGVEPFIDSLIDHPSITELKIANDHFPSDFVLTFGNYLNNNQKINSIILSSISNNNNTNNNNNNNNNNNHSNNSSHSSLQSTIQNNQTPNIYFKKSPFIENCTLKSLSMHFGKDENSLSDQILESWKSSSGIVNLVCEYYFNPTTILFNHTMIRSLLFKDFNLNNDYCDKDGPDTVFHFQDLHLLEIQQEEENIEQQQKLKQQHQNDKEFFLFPQLSNILKLNINDQIFNGAAGEFDSTLTNQFFGLTPDLMDLTLDWNCKNLKILDLVPEKILNLKLNAYTPPDQNSSTLKITDVLDLLSRFKYLKEFTLHGINITPDISVEKFAEFLLNTNIESLYFNYTDKEFENKLFKLLI</sequence>
<comment type="caution">
    <text evidence="2">The sequence shown here is derived from an EMBL/GenBank/DDBJ whole genome shotgun (WGS) entry which is preliminary data.</text>
</comment>
<evidence type="ECO:0008006" key="4">
    <source>
        <dbReference type="Google" id="ProtNLM"/>
    </source>
</evidence>
<feature type="compositionally biased region" description="Basic and acidic residues" evidence="1">
    <location>
        <begin position="87"/>
        <end position="97"/>
    </location>
</feature>
<feature type="region of interest" description="Disordered" evidence="1">
    <location>
        <begin position="73"/>
        <end position="101"/>
    </location>
</feature>
<evidence type="ECO:0000256" key="1">
    <source>
        <dbReference type="SAM" id="MobiDB-lite"/>
    </source>
</evidence>
<reference evidence="2" key="1">
    <citation type="submission" date="2020-01" db="EMBL/GenBank/DDBJ databases">
        <title>Development of genomics and gene disruption for Polysphondylium violaceum indicates a role for the polyketide synthase stlB in stalk morphogenesis.</title>
        <authorList>
            <person name="Narita B."/>
            <person name="Kawabe Y."/>
            <person name="Kin K."/>
            <person name="Saito T."/>
            <person name="Gibbs R."/>
            <person name="Kuspa A."/>
            <person name="Muzny D."/>
            <person name="Queller D."/>
            <person name="Richards S."/>
            <person name="Strassman J."/>
            <person name="Sucgang R."/>
            <person name="Worley K."/>
            <person name="Schaap P."/>
        </authorList>
    </citation>
    <scope>NUCLEOTIDE SEQUENCE</scope>
    <source>
        <strain evidence="2">QSvi11</strain>
    </source>
</reference>
<accession>A0A8J4UX75</accession>